<gene>
    <name evidence="1" type="ORF">J5N97_011900</name>
    <name evidence="2" type="ORF">J5N97_011944</name>
</gene>
<keyword evidence="3" id="KW-1185">Reference proteome</keyword>
<dbReference type="PANTHER" id="PTHR36057">
    <property type="match status" value="1"/>
</dbReference>
<organism evidence="1 3">
    <name type="scientific">Dioscorea zingiberensis</name>
    <dbReference type="NCBI Taxonomy" id="325984"/>
    <lineage>
        <taxon>Eukaryota</taxon>
        <taxon>Viridiplantae</taxon>
        <taxon>Streptophyta</taxon>
        <taxon>Embryophyta</taxon>
        <taxon>Tracheophyta</taxon>
        <taxon>Spermatophyta</taxon>
        <taxon>Magnoliopsida</taxon>
        <taxon>Liliopsida</taxon>
        <taxon>Dioscoreales</taxon>
        <taxon>Dioscoreaceae</taxon>
        <taxon>Dioscorea</taxon>
    </lineage>
</organism>
<dbReference type="InterPro" id="IPR010634">
    <property type="entry name" value="DUF1223"/>
</dbReference>
<sequence length="275" mass="30142">MAPRIFACFGRGPSTSSTTAKPQYSPDFHDTADQVAEEQRRGGAVLVELFSSQGCSTSPEAEAIVSRLGRGDIGVDVPVVVLAWHVDYWDYQGWKDPFGSSFWTVRQKAFVESLQLDTLYTPQVVVQGRSQCLGTDETAIADAARDATRFPSPTMKATFQKPSPDVLQVSFSGALRSKVDGNGADVMVVLYENGLVTNCARGENKGRVLSNDHVVRRSEKLLTVKDVSAKKNLSGTVQFPLWQDFNSSNCGIVLFVQNRSLQTFGVQHFQIPDTI</sequence>
<reference evidence="1" key="2">
    <citation type="journal article" date="2022" name="Hortic Res">
        <title>The genome of Dioscorea zingiberensis sheds light on the biosynthesis, origin and evolution of the medicinally important diosgenin saponins.</title>
        <authorList>
            <person name="Li Y."/>
            <person name="Tan C."/>
            <person name="Li Z."/>
            <person name="Guo J."/>
            <person name="Li S."/>
            <person name="Chen X."/>
            <person name="Wang C."/>
            <person name="Dai X."/>
            <person name="Yang H."/>
            <person name="Song W."/>
            <person name="Hou L."/>
            <person name="Xu J."/>
            <person name="Tong Z."/>
            <person name="Xu A."/>
            <person name="Yuan X."/>
            <person name="Wang W."/>
            <person name="Yang Q."/>
            <person name="Chen L."/>
            <person name="Sun Z."/>
            <person name="Wang K."/>
            <person name="Pan B."/>
            <person name="Chen J."/>
            <person name="Bao Y."/>
            <person name="Liu F."/>
            <person name="Qi X."/>
            <person name="Gang D.R."/>
            <person name="Wen J."/>
            <person name="Li J."/>
        </authorList>
    </citation>
    <scope>NUCLEOTIDE SEQUENCE</scope>
    <source>
        <strain evidence="1">Dzin_1.0</strain>
    </source>
</reference>
<dbReference type="PANTHER" id="PTHR36057:SF1">
    <property type="entry name" value="LIPOPROTEIN LIPID ATTACHMENT SITE-LIKE PROTEIN, PUTATIVE (DUF1223)-RELATED"/>
    <property type="match status" value="1"/>
</dbReference>
<dbReference type="InterPro" id="IPR036249">
    <property type="entry name" value="Thioredoxin-like_sf"/>
</dbReference>
<protein>
    <submittedName>
        <fullName evidence="1">Uncharacterized protein</fullName>
    </submittedName>
</protein>
<dbReference type="Proteomes" id="UP001085076">
    <property type="component" value="Miscellaneous, Linkage group lg02"/>
</dbReference>
<dbReference type="Pfam" id="PF06764">
    <property type="entry name" value="DUF1223"/>
    <property type="match status" value="1"/>
</dbReference>
<proteinExistence type="predicted"/>
<comment type="caution">
    <text evidence="1">The sequence shown here is derived from an EMBL/GenBank/DDBJ whole genome shotgun (WGS) entry which is preliminary data.</text>
</comment>
<accession>A0A9D5D1D5</accession>
<evidence type="ECO:0000313" key="2">
    <source>
        <dbReference type="EMBL" id="KAJ0983689.1"/>
    </source>
</evidence>
<evidence type="ECO:0000313" key="1">
    <source>
        <dbReference type="EMBL" id="KAJ0983645.1"/>
    </source>
</evidence>
<reference evidence="1" key="1">
    <citation type="submission" date="2021-03" db="EMBL/GenBank/DDBJ databases">
        <authorList>
            <person name="Li Z."/>
            <person name="Yang C."/>
        </authorList>
    </citation>
    <scope>NUCLEOTIDE SEQUENCE</scope>
    <source>
        <strain evidence="1">Dzin_1.0</strain>
        <tissue evidence="1">Leaf</tissue>
    </source>
</reference>
<name>A0A9D5D1D5_9LILI</name>
<dbReference type="SUPFAM" id="SSF52833">
    <property type="entry name" value="Thioredoxin-like"/>
    <property type="match status" value="1"/>
</dbReference>
<dbReference type="OrthoDB" id="938668at2759"/>
<dbReference type="AlphaFoldDB" id="A0A9D5D1D5"/>
<dbReference type="EMBL" id="JAGGNH010000002">
    <property type="protein sequence ID" value="KAJ0983645.1"/>
    <property type="molecule type" value="Genomic_DNA"/>
</dbReference>
<dbReference type="EMBL" id="JAGGNH010000002">
    <property type="protein sequence ID" value="KAJ0983689.1"/>
    <property type="molecule type" value="Genomic_DNA"/>
</dbReference>
<evidence type="ECO:0000313" key="3">
    <source>
        <dbReference type="Proteomes" id="UP001085076"/>
    </source>
</evidence>